<proteinExistence type="predicted"/>
<evidence type="ECO:0000313" key="2">
    <source>
        <dbReference type="Proteomes" id="UP000464178"/>
    </source>
</evidence>
<evidence type="ECO:0000313" key="1">
    <source>
        <dbReference type="EMBL" id="VTR95605.1"/>
    </source>
</evidence>
<dbReference type="KEGG" id="gms:SOIL9_21090"/>
<dbReference type="NCBIfam" id="TIGR03009">
    <property type="entry name" value="plancto_dom_2"/>
    <property type="match status" value="1"/>
</dbReference>
<reference evidence="1 2" key="1">
    <citation type="submission" date="2019-05" db="EMBL/GenBank/DDBJ databases">
        <authorList>
            <consortium name="Science for Life Laboratories"/>
        </authorList>
    </citation>
    <scope>NUCLEOTIDE SEQUENCE [LARGE SCALE GENOMIC DNA]</scope>
    <source>
        <strain evidence="1">Soil9</strain>
    </source>
</reference>
<dbReference type="PROSITE" id="PS51257">
    <property type="entry name" value="PROKAR_LIPOPROTEIN"/>
    <property type="match status" value="1"/>
</dbReference>
<keyword evidence="1" id="KW-0449">Lipoprotein</keyword>
<dbReference type="EMBL" id="LR593886">
    <property type="protein sequence ID" value="VTR95605.1"/>
    <property type="molecule type" value="Genomic_DNA"/>
</dbReference>
<organism evidence="1 2">
    <name type="scientific">Gemmata massiliana</name>
    <dbReference type="NCBI Taxonomy" id="1210884"/>
    <lineage>
        <taxon>Bacteria</taxon>
        <taxon>Pseudomonadati</taxon>
        <taxon>Planctomycetota</taxon>
        <taxon>Planctomycetia</taxon>
        <taxon>Gemmatales</taxon>
        <taxon>Gemmataceae</taxon>
        <taxon>Gemmata</taxon>
    </lineage>
</organism>
<keyword evidence="2" id="KW-1185">Reference proteome</keyword>
<dbReference type="AlphaFoldDB" id="A0A6P2D584"/>
<dbReference type="RefSeq" id="WP_162670003.1">
    <property type="nucleotide sequence ID" value="NZ_LR593886.1"/>
</dbReference>
<protein>
    <submittedName>
        <fullName evidence="1">Outer membrane lipoprotein carrier protein LolA</fullName>
    </submittedName>
</protein>
<dbReference type="InterPro" id="IPR017461">
    <property type="entry name" value="CHP03009_planctomycetes"/>
</dbReference>
<dbReference type="Gene3D" id="2.50.20.10">
    <property type="entry name" value="Lipoprotein localisation LolA/LolB/LppX"/>
    <property type="match status" value="1"/>
</dbReference>
<sequence length="290" mass="32209">MRPVGIVLAVLLIAACPPRRSRVVYVQSVPIAPVVAAPAAEPVPQAPPPVAVDPVLDPHLRAWEEKVAGLTNLRAEVSLTRTDAVFKKTTMFGGSGSVVLWMKPNYVVFRINNSDDPAKTDYEAFICDGKSLYLYSGLAKTITAIKLPLNAEVNWPWNRLLTPNPALEVLSGMKAKEMKERFDIKLTKSDENYLYWDVKPRSDEDKRAFAHLRLALYGPGPNTAKLSYLPAQAYVLKPNGDTEVWKFTNPQIDLPGVEAKHFQFVDIKGWKVQQIPPTPPKTNADDVLEP</sequence>
<dbReference type="Proteomes" id="UP000464178">
    <property type="component" value="Chromosome"/>
</dbReference>
<name>A0A6P2D584_9BACT</name>
<accession>A0A6P2D584</accession>
<gene>
    <name evidence="1" type="ORF">SOIL9_21090</name>
</gene>